<dbReference type="GO" id="GO:0005886">
    <property type="term" value="C:plasma membrane"/>
    <property type="evidence" value="ECO:0007669"/>
    <property type="project" value="UniProtKB-SubCell"/>
</dbReference>
<feature type="transmembrane region" description="Helical" evidence="6">
    <location>
        <begin position="12"/>
        <end position="36"/>
    </location>
</feature>
<keyword evidence="3 6" id="KW-0812">Transmembrane</keyword>
<keyword evidence="8" id="KW-1185">Reference proteome</keyword>
<name>A0A4V6P2H7_ROSSA</name>
<dbReference type="PIRSF" id="PIRSF006324">
    <property type="entry name" value="LeuE"/>
    <property type="match status" value="1"/>
</dbReference>
<keyword evidence="4 6" id="KW-1133">Transmembrane helix</keyword>
<feature type="transmembrane region" description="Helical" evidence="6">
    <location>
        <begin position="78"/>
        <end position="96"/>
    </location>
</feature>
<evidence type="ECO:0000256" key="3">
    <source>
        <dbReference type="ARBA" id="ARBA00022692"/>
    </source>
</evidence>
<dbReference type="Pfam" id="PF01810">
    <property type="entry name" value="LysE"/>
    <property type="match status" value="1"/>
</dbReference>
<comment type="caution">
    <text evidence="7">The sequence shown here is derived from an EMBL/GenBank/DDBJ whole genome shotgun (WGS) entry which is preliminary data.</text>
</comment>
<dbReference type="Proteomes" id="UP000295110">
    <property type="component" value="Unassembled WGS sequence"/>
</dbReference>
<dbReference type="PANTHER" id="PTHR30086:SF20">
    <property type="entry name" value="ARGININE EXPORTER PROTEIN ARGO-RELATED"/>
    <property type="match status" value="1"/>
</dbReference>
<sequence length="215" mass="22174">MDLLPPLLPDGTALYAFLIATLVLALTPGPAVVFIVTRTLAQGRKAGLASLSGVALGNLANAVGASIGLAALFAASSLAFGVVRWAGAAYLLYLGVQALRRPAAPADGAPPPRAEPRKLFRDGFFVALLNPKTTLFFAAFIPQFLRPEGSQAAQALTLSVLFVVIAATTDSLYTLLAGSLAPLLRGAAGRGRYLSALVYFALGLYAAFGGSRQKA</sequence>
<dbReference type="OrthoDB" id="9804822at2"/>
<evidence type="ECO:0000313" key="7">
    <source>
        <dbReference type="EMBL" id="TCU89898.1"/>
    </source>
</evidence>
<evidence type="ECO:0000256" key="2">
    <source>
        <dbReference type="ARBA" id="ARBA00022475"/>
    </source>
</evidence>
<gene>
    <name evidence="7" type="ORF">EV671_10311</name>
</gene>
<accession>A0A4V6P2H7</accession>
<organism evidence="7 8">
    <name type="scientific">Roseateles saccharophilus</name>
    <name type="common">Pseudomonas saccharophila</name>
    <dbReference type="NCBI Taxonomy" id="304"/>
    <lineage>
        <taxon>Bacteria</taxon>
        <taxon>Pseudomonadati</taxon>
        <taxon>Pseudomonadota</taxon>
        <taxon>Betaproteobacteria</taxon>
        <taxon>Burkholderiales</taxon>
        <taxon>Sphaerotilaceae</taxon>
        <taxon>Roseateles</taxon>
    </lineage>
</organism>
<reference evidence="7 8" key="1">
    <citation type="submission" date="2019-03" db="EMBL/GenBank/DDBJ databases">
        <title>Genomic Encyclopedia of Type Strains, Phase IV (KMG-IV): sequencing the most valuable type-strain genomes for metagenomic binning, comparative biology and taxonomic classification.</title>
        <authorList>
            <person name="Goeker M."/>
        </authorList>
    </citation>
    <scope>NUCLEOTIDE SEQUENCE [LARGE SCALE GENOMIC DNA]</scope>
    <source>
        <strain evidence="7 8">DSM 654</strain>
    </source>
</reference>
<evidence type="ECO:0000313" key="8">
    <source>
        <dbReference type="Proteomes" id="UP000295110"/>
    </source>
</evidence>
<evidence type="ECO:0000256" key="6">
    <source>
        <dbReference type="SAM" id="Phobius"/>
    </source>
</evidence>
<feature type="transmembrane region" description="Helical" evidence="6">
    <location>
        <begin position="123"/>
        <end position="145"/>
    </location>
</feature>
<proteinExistence type="predicted"/>
<keyword evidence="2" id="KW-1003">Cell membrane</keyword>
<protein>
    <submittedName>
        <fullName evidence="7">Threonine/homoserine/homoserine lactone efflux protein</fullName>
    </submittedName>
</protein>
<feature type="transmembrane region" description="Helical" evidence="6">
    <location>
        <begin position="193"/>
        <end position="211"/>
    </location>
</feature>
<evidence type="ECO:0000256" key="5">
    <source>
        <dbReference type="ARBA" id="ARBA00023136"/>
    </source>
</evidence>
<dbReference type="InterPro" id="IPR001123">
    <property type="entry name" value="LeuE-type"/>
</dbReference>
<keyword evidence="5 6" id="KW-0472">Membrane</keyword>
<evidence type="ECO:0000256" key="1">
    <source>
        <dbReference type="ARBA" id="ARBA00004651"/>
    </source>
</evidence>
<dbReference type="AlphaFoldDB" id="A0A4V6P2H7"/>
<evidence type="ECO:0000256" key="4">
    <source>
        <dbReference type="ARBA" id="ARBA00022989"/>
    </source>
</evidence>
<dbReference type="RefSeq" id="WP_132575153.1">
    <property type="nucleotide sequence ID" value="NZ_CBCSGL010000030.1"/>
</dbReference>
<dbReference type="EMBL" id="SMBU01000031">
    <property type="protein sequence ID" value="TCU89898.1"/>
    <property type="molecule type" value="Genomic_DNA"/>
</dbReference>
<comment type="subcellular location">
    <subcellularLocation>
        <location evidence="1">Cell membrane</location>
        <topology evidence="1">Multi-pass membrane protein</topology>
    </subcellularLocation>
</comment>
<dbReference type="PANTHER" id="PTHR30086">
    <property type="entry name" value="ARGININE EXPORTER PROTEIN ARGO"/>
    <property type="match status" value="1"/>
</dbReference>
<dbReference type="GO" id="GO:0015171">
    <property type="term" value="F:amino acid transmembrane transporter activity"/>
    <property type="evidence" value="ECO:0007669"/>
    <property type="project" value="TreeGrafter"/>
</dbReference>
<feature type="transmembrane region" description="Helical" evidence="6">
    <location>
        <begin position="48"/>
        <end position="72"/>
    </location>
</feature>
<feature type="transmembrane region" description="Helical" evidence="6">
    <location>
        <begin position="157"/>
        <end position="181"/>
    </location>
</feature>